<reference evidence="2 3" key="1">
    <citation type="submission" date="2016-12" db="EMBL/GenBank/DDBJ databases">
        <title>The draft genome sequence of HSLHS2.</title>
        <authorList>
            <person name="Hu D."/>
            <person name="Wang L."/>
            <person name="Shao Z."/>
        </authorList>
    </citation>
    <scope>NUCLEOTIDE SEQUENCE [LARGE SCALE GENOMIC DNA]</scope>
    <source>
        <strain evidence="2">MCCC 1A06712</strain>
    </source>
</reference>
<proteinExistence type="predicted"/>
<organism evidence="2 3">
    <name type="scientific">Marivivens niveibacter</name>
    <dbReference type="NCBI Taxonomy" id="1930667"/>
    <lineage>
        <taxon>Bacteria</taxon>
        <taxon>Pseudomonadati</taxon>
        <taxon>Pseudomonadota</taxon>
        <taxon>Alphaproteobacteria</taxon>
        <taxon>Rhodobacterales</taxon>
        <taxon>Paracoccaceae</taxon>
        <taxon>Marivivens group</taxon>
        <taxon>Marivivens</taxon>
    </lineage>
</organism>
<keyword evidence="1" id="KW-0472">Membrane</keyword>
<feature type="transmembrane region" description="Helical" evidence="1">
    <location>
        <begin position="12"/>
        <end position="32"/>
    </location>
</feature>
<evidence type="ECO:0000313" key="2">
    <source>
        <dbReference type="EMBL" id="OUD08742.1"/>
    </source>
</evidence>
<name>A0A251WWJ1_9RHOB</name>
<keyword evidence="1" id="KW-0812">Transmembrane</keyword>
<accession>A0A251WWJ1</accession>
<evidence type="ECO:0000256" key="1">
    <source>
        <dbReference type="SAM" id="Phobius"/>
    </source>
</evidence>
<evidence type="ECO:0000313" key="3">
    <source>
        <dbReference type="Proteomes" id="UP000194664"/>
    </source>
</evidence>
<dbReference type="EMBL" id="MSPP01000004">
    <property type="protein sequence ID" value="OUD08742.1"/>
    <property type="molecule type" value="Genomic_DNA"/>
</dbReference>
<dbReference type="RefSeq" id="WP_086452007.1">
    <property type="nucleotide sequence ID" value="NZ_MSPP01000004.1"/>
</dbReference>
<keyword evidence="3" id="KW-1185">Reference proteome</keyword>
<dbReference type="AlphaFoldDB" id="A0A251WWJ1"/>
<protein>
    <submittedName>
        <fullName evidence="2">Uncharacterized protein</fullName>
    </submittedName>
</protein>
<sequence>MEHSLRSMRLKMMGICFVGVHIPLTVLCFYAVLNGLAGLETVLVTTLISTIVGTLGALYGVNAVFNRLSAAL</sequence>
<keyword evidence="1" id="KW-1133">Transmembrane helix</keyword>
<gene>
    <name evidence="2" type="ORF">BVC71_12500</name>
</gene>
<feature type="transmembrane region" description="Helical" evidence="1">
    <location>
        <begin position="44"/>
        <end position="65"/>
    </location>
</feature>
<dbReference type="Proteomes" id="UP000194664">
    <property type="component" value="Unassembled WGS sequence"/>
</dbReference>
<comment type="caution">
    <text evidence="2">The sequence shown here is derived from an EMBL/GenBank/DDBJ whole genome shotgun (WGS) entry which is preliminary data.</text>
</comment>